<dbReference type="AlphaFoldDB" id="A0A0E9QBY6"/>
<organism evidence="1">
    <name type="scientific">Anguilla anguilla</name>
    <name type="common">European freshwater eel</name>
    <name type="synonym">Muraena anguilla</name>
    <dbReference type="NCBI Taxonomy" id="7936"/>
    <lineage>
        <taxon>Eukaryota</taxon>
        <taxon>Metazoa</taxon>
        <taxon>Chordata</taxon>
        <taxon>Craniata</taxon>
        <taxon>Vertebrata</taxon>
        <taxon>Euteleostomi</taxon>
        <taxon>Actinopterygii</taxon>
        <taxon>Neopterygii</taxon>
        <taxon>Teleostei</taxon>
        <taxon>Anguilliformes</taxon>
        <taxon>Anguillidae</taxon>
        <taxon>Anguilla</taxon>
    </lineage>
</organism>
<proteinExistence type="predicted"/>
<name>A0A0E9QBY6_ANGAN</name>
<accession>A0A0E9QBY6</accession>
<protein>
    <submittedName>
        <fullName evidence="1">Uncharacterized protein</fullName>
    </submittedName>
</protein>
<reference evidence="1" key="2">
    <citation type="journal article" date="2015" name="Fish Shellfish Immunol.">
        <title>Early steps in the European eel (Anguilla anguilla)-Vibrio vulnificus interaction in the gills: Role of the RtxA13 toxin.</title>
        <authorList>
            <person name="Callol A."/>
            <person name="Pajuelo D."/>
            <person name="Ebbesson L."/>
            <person name="Teles M."/>
            <person name="MacKenzie S."/>
            <person name="Amaro C."/>
        </authorList>
    </citation>
    <scope>NUCLEOTIDE SEQUENCE</scope>
</reference>
<evidence type="ECO:0000313" key="1">
    <source>
        <dbReference type="EMBL" id="JAH14381.1"/>
    </source>
</evidence>
<dbReference type="EMBL" id="GBXM01094196">
    <property type="protein sequence ID" value="JAH14381.1"/>
    <property type="molecule type" value="Transcribed_RNA"/>
</dbReference>
<reference evidence="1" key="1">
    <citation type="submission" date="2014-11" db="EMBL/GenBank/DDBJ databases">
        <authorList>
            <person name="Amaro Gonzalez C."/>
        </authorList>
    </citation>
    <scope>NUCLEOTIDE SEQUENCE</scope>
</reference>
<sequence>MCRTRNPLTFACRAWGICILVLPSSCAVLTISLTAVTPTQIIGPKVLLHEIQSLPREAITADTFQVSNLSTLIVLRGEVLSAHVFWSNAIVDLQRTQCFPSG</sequence>